<evidence type="ECO:0000313" key="1">
    <source>
        <dbReference type="EMBL" id="KAI9389928.1"/>
    </source>
</evidence>
<organism evidence="1 2">
    <name type="scientific">Populus trichocarpa</name>
    <name type="common">Western balsam poplar</name>
    <name type="synonym">Populus balsamifera subsp. trichocarpa</name>
    <dbReference type="NCBI Taxonomy" id="3694"/>
    <lineage>
        <taxon>Eukaryota</taxon>
        <taxon>Viridiplantae</taxon>
        <taxon>Streptophyta</taxon>
        <taxon>Embryophyta</taxon>
        <taxon>Tracheophyta</taxon>
        <taxon>Spermatophyta</taxon>
        <taxon>Magnoliopsida</taxon>
        <taxon>eudicotyledons</taxon>
        <taxon>Gunneridae</taxon>
        <taxon>Pentapetalae</taxon>
        <taxon>rosids</taxon>
        <taxon>fabids</taxon>
        <taxon>Malpighiales</taxon>
        <taxon>Salicaceae</taxon>
        <taxon>Saliceae</taxon>
        <taxon>Populus</taxon>
    </lineage>
</organism>
<keyword evidence="2" id="KW-1185">Reference proteome</keyword>
<sequence>MDSISDRPQSIRESILTRLPVRDAVRTIVLSSKWGMYSDRPVVENRIVKFITHALFLHQGPVHKFQLSTSYLHCFPDIDQWMLFLSRSDIKELVLELGEGEWFRLICLELFRCKFDPPPAFKGFLCLRSPSLHQVLVAPEVIESLISSCPLLESLALSYFDSLALNICAPNLKCLCLEGEFTDICLENTPLLVVMSVSMYMNDDIAEYFEQSWSCNFIKFLGGVPLLERLVVHIYFAKYLSIGDYPGTLAITYSRLKIIELYQVSFEDTKEIRVVLCLITNSPHLKEFRISGSSTTVAAVEVPDLGFWAEECPEDCTFKQLKVVKMTDMSGVPHEMEFLKFLLANSPVLETLCITPCVYVMDGILNMLVQLVRFRSASAEAEITFTQDETPSEEGGWPLLPFDERSFCKTVFLATRLTMNLCPQKLSTFRSNHNAHVLTKTNLSSGLERIKY</sequence>
<proteinExistence type="predicted"/>
<reference evidence="1 2" key="1">
    <citation type="journal article" date="2006" name="Science">
        <title>The genome of black cottonwood, Populus trichocarpa (Torr. &amp; Gray).</title>
        <authorList>
            <person name="Tuskan G.A."/>
            <person name="Difazio S."/>
            <person name="Jansson S."/>
            <person name="Bohlmann J."/>
            <person name="Grigoriev I."/>
            <person name="Hellsten U."/>
            <person name="Putnam N."/>
            <person name="Ralph S."/>
            <person name="Rombauts S."/>
            <person name="Salamov A."/>
            <person name="Schein J."/>
            <person name="Sterck L."/>
            <person name="Aerts A."/>
            <person name="Bhalerao R.R."/>
            <person name="Bhalerao R.P."/>
            <person name="Blaudez D."/>
            <person name="Boerjan W."/>
            <person name="Brun A."/>
            <person name="Brunner A."/>
            <person name="Busov V."/>
            <person name="Campbell M."/>
            <person name="Carlson J."/>
            <person name="Chalot M."/>
            <person name="Chapman J."/>
            <person name="Chen G.L."/>
            <person name="Cooper D."/>
            <person name="Coutinho P.M."/>
            <person name="Couturier J."/>
            <person name="Covert S."/>
            <person name="Cronk Q."/>
            <person name="Cunningham R."/>
            <person name="Davis J."/>
            <person name="Degroeve S."/>
            <person name="Dejardin A."/>
            <person name="Depamphilis C."/>
            <person name="Detter J."/>
            <person name="Dirks B."/>
            <person name="Dubchak I."/>
            <person name="Duplessis S."/>
            <person name="Ehlting J."/>
            <person name="Ellis B."/>
            <person name="Gendler K."/>
            <person name="Goodstein D."/>
            <person name="Gribskov M."/>
            <person name="Grimwood J."/>
            <person name="Groover A."/>
            <person name="Gunter L."/>
            <person name="Hamberger B."/>
            <person name="Heinze B."/>
            <person name="Helariutta Y."/>
            <person name="Henrissat B."/>
            <person name="Holligan D."/>
            <person name="Holt R."/>
            <person name="Huang W."/>
            <person name="Islam-Faridi N."/>
            <person name="Jones S."/>
            <person name="Jones-Rhoades M."/>
            <person name="Jorgensen R."/>
            <person name="Joshi C."/>
            <person name="Kangasjarvi J."/>
            <person name="Karlsson J."/>
            <person name="Kelleher C."/>
            <person name="Kirkpatrick R."/>
            <person name="Kirst M."/>
            <person name="Kohler A."/>
            <person name="Kalluri U."/>
            <person name="Larimer F."/>
            <person name="Leebens-Mack J."/>
            <person name="Leple J.C."/>
            <person name="Locascio P."/>
            <person name="Lou Y."/>
            <person name="Lucas S."/>
            <person name="Martin F."/>
            <person name="Montanini B."/>
            <person name="Napoli C."/>
            <person name="Nelson D.R."/>
            <person name="Nelson C."/>
            <person name="Nieminen K."/>
            <person name="Nilsson O."/>
            <person name="Pereda V."/>
            <person name="Peter G."/>
            <person name="Philippe R."/>
            <person name="Pilate G."/>
            <person name="Poliakov A."/>
            <person name="Razumovskaya J."/>
            <person name="Richardson P."/>
            <person name="Rinaldi C."/>
            <person name="Ritland K."/>
            <person name="Rouze P."/>
            <person name="Ryaboy D."/>
            <person name="Schmutz J."/>
            <person name="Schrader J."/>
            <person name="Segerman B."/>
            <person name="Shin H."/>
            <person name="Siddiqui A."/>
            <person name="Sterky F."/>
            <person name="Terry A."/>
            <person name="Tsai C.J."/>
            <person name="Uberbacher E."/>
            <person name="Unneberg P."/>
            <person name="Vahala J."/>
            <person name="Wall K."/>
            <person name="Wessler S."/>
            <person name="Yang G."/>
            <person name="Yin T."/>
            <person name="Douglas C."/>
            <person name="Marra M."/>
            <person name="Sandberg G."/>
            <person name="Van de Peer Y."/>
            <person name="Rokhsar D."/>
        </authorList>
    </citation>
    <scope>NUCLEOTIDE SEQUENCE [LARGE SCALE GENOMIC DNA]</scope>
    <source>
        <strain evidence="2">cv. Nisqually</strain>
    </source>
</reference>
<name>A0ACC0SL25_POPTR</name>
<comment type="caution">
    <text evidence="1">The sequence shown here is derived from an EMBL/GenBank/DDBJ whole genome shotgun (WGS) entry which is preliminary data.</text>
</comment>
<dbReference type="Proteomes" id="UP000006729">
    <property type="component" value="Chromosome 8"/>
</dbReference>
<evidence type="ECO:0000313" key="2">
    <source>
        <dbReference type="Proteomes" id="UP000006729"/>
    </source>
</evidence>
<accession>A0ACC0SL25</accession>
<gene>
    <name evidence="1" type="ORF">POPTR_008G110400v4</name>
</gene>
<protein>
    <submittedName>
        <fullName evidence="1">Uncharacterized protein</fullName>
    </submittedName>
</protein>
<dbReference type="EMBL" id="CM009297">
    <property type="protein sequence ID" value="KAI9389928.1"/>
    <property type="molecule type" value="Genomic_DNA"/>
</dbReference>